<dbReference type="GO" id="GO:0005524">
    <property type="term" value="F:ATP binding"/>
    <property type="evidence" value="ECO:0007669"/>
    <property type="project" value="UniProtKB-KW"/>
</dbReference>
<dbReference type="Pfam" id="PF08402">
    <property type="entry name" value="TOBE_2"/>
    <property type="match status" value="1"/>
</dbReference>
<dbReference type="Gene3D" id="2.40.50.100">
    <property type="match status" value="1"/>
</dbReference>
<comment type="subunit">
    <text evidence="7">The complex is composed of two ATP-binding proteins (PotA), two transmembrane proteins (PotB and PotC) and a solute-binding protein (PotD).</text>
</comment>
<dbReference type="InterPro" id="IPR013611">
    <property type="entry name" value="Transp-assoc_OB_typ2"/>
</dbReference>
<keyword evidence="6 7" id="KW-0472">Membrane</keyword>
<dbReference type="EMBL" id="VDFV01000001">
    <property type="protein sequence ID" value="TNC74586.1"/>
    <property type="molecule type" value="Genomic_DNA"/>
</dbReference>
<keyword evidence="5 7" id="KW-1278">Translocase</keyword>
<feature type="domain" description="ABC transporter" evidence="8">
    <location>
        <begin position="11"/>
        <end position="242"/>
    </location>
</feature>
<dbReference type="Proteomes" id="UP000305709">
    <property type="component" value="Unassembled WGS sequence"/>
</dbReference>
<evidence type="ECO:0000256" key="5">
    <source>
        <dbReference type="ARBA" id="ARBA00022967"/>
    </source>
</evidence>
<evidence type="ECO:0000313" key="9">
    <source>
        <dbReference type="EMBL" id="TNC74586.1"/>
    </source>
</evidence>
<keyword evidence="2 7" id="KW-1003">Cell membrane</keyword>
<evidence type="ECO:0000256" key="7">
    <source>
        <dbReference type="RuleBase" id="RU364083"/>
    </source>
</evidence>
<dbReference type="Pfam" id="PF00005">
    <property type="entry name" value="ABC_tran"/>
    <property type="match status" value="1"/>
</dbReference>
<keyword evidence="1 7" id="KW-0813">Transport</keyword>
<evidence type="ECO:0000256" key="1">
    <source>
        <dbReference type="ARBA" id="ARBA00022448"/>
    </source>
</evidence>
<dbReference type="GO" id="GO:0015417">
    <property type="term" value="F:ABC-type polyamine transporter activity"/>
    <property type="evidence" value="ECO:0007669"/>
    <property type="project" value="UniProtKB-EC"/>
</dbReference>
<comment type="caution">
    <text evidence="9">The sequence shown here is derived from an EMBL/GenBank/DDBJ whole genome shotgun (WGS) entry which is preliminary data.</text>
</comment>
<proteinExistence type="inferred from homology"/>
<dbReference type="InterPro" id="IPR027417">
    <property type="entry name" value="P-loop_NTPase"/>
</dbReference>
<comment type="catalytic activity">
    <reaction evidence="7">
        <text>ATP + H2O + polyamine-[polyamine-binding protein]Side 1 = ADP + phosphate + polyamineSide 2 + [polyamine-binding protein]Side 1.</text>
        <dbReference type="EC" id="7.6.2.11"/>
    </reaction>
</comment>
<dbReference type="InterPro" id="IPR005893">
    <property type="entry name" value="PotA-like"/>
</dbReference>
<dbReference type="InterPro" id="IPR003439">
    <property type="entry name" value="ABC_transporter-like_ATP-bd"/>
</dbReference>
<accession>A0A5C4NNF4</accession>
<dbReference type="PROSITE" id="PS50893">
    <property type="entry name" value="ABC_TRANSPORTER_2"/>
    <property type="match status" value="1"/>
</dbReference>
<dbReference type="AlphaFoldDB" id="A0A5C4NNF4"/>
<evidence type="ECO:0000256" key="6">
    <source>
        <dbReference type="ARBA" id="ARBA00023136"/>
    </source>
</evidence>
<dbReference type="PANTHER" id="PTHR42781:SF6">
    <property type="entry name" value="SPERMIDINE_PUTRESCINE IMPORT ATP-BINDING PROTEIN POTA"/>
    <property type="match status" value="1"/>
</dbReference>
<organism evidence="9 10">
    <name type="scientific">Rubellimicrobium roseum</name>
    <dbReference type="NCBI Taxonomy" id="687525"/>
    <lineage>
        <taxon>Bacteria</taxon>
        <taxon>Pseudomonadati</taxon>
        <taxon>Pseudomonadota</taxon>
        <taxon>Alphaproteobacteria</taxon>
        <taxon>Rhodobacterales</taxon>
        <taxon>Roseobacteraceae</taxon>
        <taxon>Rubellimicrobium</taxon>
    </lineage>
</organism>
<comment type="similarity">
    <text evidence="7">Belongs to the ABC transporter superfamily. Spermidine/putrescine importer (TC 3.A.1.11.1) family.</text>
</comment>
<dbReference type="PANTHER" id="PTHR42781">
    <property type="entry name" value="SPERMIDINE/PUTRESCINE IMPORT ATP-BINDING PROTEIN POTA"/>
    <property type="match status" value="1"/>
</dbReference>
<reference evidence="9 10" key="1">
    <citation type="submission" date="2019-06" db="EMBL/GenBank/DDBJ databases">
        <authorList>
            <person name="Jiang L."/>
        </authorList>
    </citation>
    <scope>NUCLEOTIDE SEQUENCE [LARGE SCALE GENOMIC DNA]</scope>
    <source>
        <strain evidence="9 10">YIM 48858</strain>
    </source>
</reference>
<dbReference type="GO" id="GO:0043190">
    <property type="term" value="C:ATP-binding cassette (ABC) transporter complex"/>
    <property type="evidence" value="ECO:0007669"/>
    <property type="project" value="InterPro"/>
</dbReference>
<dbReference type="InterPro" id="IPR017871">
    <property type="entry name" value="ABC_transporter-like_CS"/>
</dbReference>
<dbReference type="SUPFAM" id="SSF50331">
    <property type="entry name" value="MOP-like"/>
    <property type="match status" value="1"/>
</dbReference>
<keyword evidence="3 7" id="KW-0547">Nucleotide-binding</keyword>
<gene>
    <name evidence="7" type="primary">potA</name>
    <name evidence="9" type="ORF">FHG71_00110</name>
</gene>
<evidence type="ECO:0000313" key="10">
    <source>
        <dbReference type="Proteomes" id="UP000305709"/>
    </source>
</evidence>
<keyword evidence="10" id="KW-1185">Reference proteome</keyword>
<dbReference type="InterPro" id="IPR003593">
    <property type="entry name" value="AAA+_ATPase"/>
</dbReference>
<evidence type="ECO:0000256" key="4">
    <source>
        <dbReference type="ARBA" id="ARBA00022840"/>
    </source>
</evidence>
<dbReference type="NCBIfam" id="TIGR01187">
    <property type="entry name" value="potA"/>
    <property type="match status" value="1"/>
</dbReference>
<dbReference type="RefSeq" id="WP_139079581.1">
    <property type="nucleotide sequence ID" value="NZ_VDFV01000001.1"/>
</dbReference>
<dbReference type="PROSITE" id="PS00211">
    <property type="entry name" value="ABC_TRANSPORTER_1"/>
    <property type="match status" value="1"/>
</dbReference>
<dbReference type="FunFam" id="3.40.50.300:FF:000042">
    <property type="entry name" value="Maltose/maltodextrin ABC transporter, ATP-binding protein"/>
    <property type="match status" value="1"/>
</dbReference>
<comment type="function">
    <text evidence="7">Part of the ABC transporter complex PotABCD involved in spermidine/putrescine import. Responsible for energy coupling to the transport system.</text>
</comment>
<evidence type="ECO:0000256" key="3">
    <source>
        <dbReference type="ARBA" id="ARBA00022741"/>
    </source>
</evidence>
<dbReference type="EC" id="7.6.2.11" evidence="7"/>
<evidence type="ECO:0000256" key="2">
    <source>
        <dbReference type="ARBA" id="ARBA00022475"/>
    </source>
</evidence>
<name>A0A5C4NNF4_9RHOB</name>
<dbReference type="Gene3D" id="3.40.50.300">
    <property type="entry name" value="P-loop containing nucleotide triphosphate hydrolases"/>
    <property type="match status" value="1"/>
</dbReference>
<dbReference type="SUPFAM" id="SSF52540">
    <property type="entry name" value="P-loop containing nucleoside triphosphate hydrolases"/>
    <property type="match status" value="1"/>
</dbReference>
<protein>
    <recommendedName>
        <fullName evidence="7">Spermidine/putrescine import ATP-binding protein PotA</fullName>
        <ecNumber evidence="7">7.6.2.11</ecNumber>
    </recommendedName>
</protein>
<dbReference type="InterPro" id="IPR008995">
    <property type="entry name" value="Mo/tungstate-bd_C_term_dom"/>
</dbReference>
<keyword evidence="4 7" id="KW-0067">ATP-binding</keyword>
<dbReference type="InterPro" id="IPR050093">
    <property type="entry name" value="ABC_SmlMolc_Importer"/>
</dbReference>
<dbReference type="SMART" id="SM00382">
    <property type="entry name" value="AAA"/>
    <property type="match status" value="1"/>
</dbReference>
<dbReference type="OrthoDB" id="9802264at2"/>
<sequence length="367" mass="41206">MLQASQTAPFVEFDRVQKSYDGQTLVVKDLNLSIPRGEFLTMLGPSGSGKTTTLMMLAGFETATHGEIRLGGRNINDVPPHKRGIGMVFQNYALFPHMSVAENLAFPLEVRKMDKAERDAKVRRALDMVQMGQFANRRPAQLSGGQQQRIALARALVFEPELVLMDEPLGALDKQLREHMQFEIKHLHDRLGITVVYVTHDQTEALTMSDRVAVFNDGIVQQLAPPDELYEAPVNSFVAQFIGENNTLEGIVTALDREKCVVRLDSGDEIDAKPVNVSRVGDRTRVSIRPERVEFNKARLRPDAHTLRARVEEFIYMGDMFRTRLSVAGNDEFVIKSRNAPDQVRLQPGQEIEIGWLPEDCRALDAA</sequence>
<evidence type="ECO:0000259" key="8">
    <source>
        <dbReference type="PROSITE" id="PS50893"/>
    </source>
</evidence>
<dbReference type="GO" id="GO:0016887">
    <property type="term" value="F:ATP hydrolysis activity"/>
    <property type="evidence" value="ECO:0007669"/>
    <property type="project" value="InterPro"/>
</dbReference>